<evidence type="ECO:0000313" key="2">
    <source>
        <dbReference type="EMBL" id="QJA53755.1"/>
    </source>
</evidence>
<dbReference type="InterPro" id="IPR003497">
    <property type="entry name" value="BRO_N_domain"/>
</dbReference>
<dbReference type="EMBL" id="MT142447">
    <property type="protein sequence ID" value="QJA81103.1"/>
    <property type="molecule type" value="Genomic_DNA"/>
</dbReference>
<organism evidence="2">
    <name type="scientific">viral metagenome</name>
    <dbReference type="NCBI Taxonomy" id="1070528"/>
    <lineage>
        <taxon>unclassified sequences</taxon>
        <taxon>metagenomes</taxon>
        <taxon>organismal metagenomes</taxon>
    </lineage>
</organism>
<gene>
    <name evidence="3" type="ORF">MM415A00587_0021</name>
    <name evidence="2" type="ORF">TM448A03903_0005</name>
    <name evidence="4" type="ORF">TM448B00641_0035</name>
</gene>
<dbReference type="Pfam" id="PF02498">
    <property type="entry name" value="Bro-N"/>
    <property type="match status" value="1"/>
</dbReference>
<feature type="domain" description="Bro-N" evidence="1">
    <location>
        <begin position="13"/>
        <end position="118"/>
    </location>
</feature>
<dbReference type="EMBL" id="MT144641">
    <property type="protein sequence ID" value="QJH96168.1"/>
    <property type="molecule type" value="Genomic_DNA"/>
</dbReference>
<name>A0A6H2A2L9_9ZZZZ</name>
<accession>A0A6H2A2L9</accession>
<evidence type="ECO:0000259" key="1">
    <source>
        <dbReference type="PROSITE" id="PS51750"/>
    </source>
</evidence>
<dbReference type="PANTHER" id="PTHR36180">
    <property type="entry name" value="DNA-BINDING PROTEIN-RELATED-RELATED"/>
    <property type="match status" value="1"/>
</dbReference>
<reference evidence="2" key="1">
    <citation type="submission" date="2020-03" db="EMBL/GenBank/DDBJ databases">
        <title>The deep terrestrial virosphere.</title>
        <authorList>
            <person name="Holmfeldt K."/>
            <person name="Nilsson E."/>
            <person name="Simone D."/>
            <person name="Lopez-Fernandez M."/>
            <person name="Wu X."/>
            <person name="de Brujin I."/>
            <person name="Lundin D."/>
            <person name="Andersson A."/>
            <person name="Bertilsson S."/>
            <person name="Dopson M."/>
        </authorList>
    </citation>
    <scope>NUCLEOTIDE SEQUENCE</scope>
    <source>
        <strain evidence="3">MM415A00587</strain>
        <strain evidence="2">TM448A03903</strain>
        <strain evidence="4">TM448B00641</strain>
    </source>
</reference>
<protein>
    <recommendedName>
        <fullName evidence="1">Bro-N domain-containing protein</fullName>
    </recommendedName>
</protein>
<dbReference type="EMBL" id="MT144448">
    <property type="protein sequence ID" value="QJA53755.1"/>
    <property type="molecule type" value="Genomic_DNA"/>
</dbReference>
<dbReference type="PROSITE" id="PS51750">
    <property type="entry name" value="BRO_N"/>
    <property type="match status" value="1"/>
</dbReference>
<dbReference type="SMART" id="SM01040">
    <property type="entry name" value="Bro-N"/>
    <property type="match status" value="1"/>
</dbReference>
<dbReference type="PANTHER" id="PTHR36180:SF2">
    <property type="entry name" value="BRO FAMILY PROTEIN"/>
    <property type="match status" value="1"/>
</dbReference>
<evidence type="ECO:0000313" key="3">
    <source>
        <dbReference type="EMBL" id="QJA81103.1"/>
    </source>
</evidence>
<dbReference type="AlphaFoldDB" id="A0A6H2A2L9"/>
<sequence length="260" mass="29885">MNINANAADINVQGKTAQVFQFKQLHEIRIHVIEGEPWFALRDVCDTLDLKVASPERFQLDSKGVTKLVTPTASGDQELTFVNEPNLYRVIFRSNKPEAKQFQDWVFNDVLPSIRKHGMFLDAAAMRPSMTNEHWQEIYRKVDGLCSSWALGKDSKNWIFNHMRVVFSVPRFDDIPDDQFHTVMQLLAAKEEARYQFVTFVNEARHWFEKEVLGGGQPWTPTIKAKLTRQLQRQIILPPKTDWLALAKMVDQKAEGSAAA</sequence>
<evidence type="ECO:0000313" key="4">
    <source>
        <dbReference type="EMBL" id="QJH96168.1"/>
    </source>
</evidence>
<proteinExistence type="predicted"/>